<dbReference type="AlphaFoldDB" id="A0AAP2Z4E7"/>
<organism evidence="2 3">
    <name type="scientific">Natronoglomus mannanivorans</name>
    <dbReference type="NCBI Taxonomy" id="2979990"/>
    <lineage>
        <taxon>Archaea</taxon>
        <taxon>Methanobacteriati</taxon>
        <taxon>Methanobacteriota</taxon>
        <taxon>Stenosarchaea group</taxon>
        <taxon>Halobacteria</taxon>
        <taxon>Halobacteriales</taxon>
        <taxon>Natrialbaceae</taxon>
        <taxon>Natronoglomus</taxon>
    </lineage>
</organism>
<dbReference type="Pfam" id="PF00149">
    <property type="entry name" value="Metallophos"/>
    <property type="match status" value="1"/>
</dbReference>
<dbReference type="CDD" id="cd00838">
    <property type="entry name" value="MPP_superfamily"/>
    <property type="match status" value="1"/>
</dbReference>
<dbReference type="InterPro" id="IPR004843">
    <property type="entry name" value="Calcineurin-like_PHP"/>
</dbReference>
<dbReference type="EMBL" id="JAOPKA010000027">
    <property type="protein sequence ID" value="MCU4744393.1"/>
    <property type="molecule type" value="Genomic_DNA"/>
</dbReference>
<name>A0AAP2Z4E7_9EURY</name>
<comment type="caution">
    <text evidence="2">The sequence shown here is derived from an EMBL/GenBank/DDBJ whole genome shotgun (WGS) entry which is preliminary data.</text>
</comment>
<evidence type="ECO:0000259" key="1">
    <source>
        <dbReference type="Pfam" id="PF00149"/>
    </source>
</evidence>
<dbReference type="GO" id="GO:0016787">
    <property type="term" value="F:hydrolase activity"/>
    <property type="evidence" value="ECO:0007669"/>
    <property type="project" value="InterPro"/>
</dbReference>
<reference evidence="2" key="1">
    <citation type="submission" date="2022-09" db="EMBL/GenBank/DDBJ databases">
        <title>Enrichment on poylsaccharides allowed isolation of novel metabolic and taxonomic groups of Haloarchaea.</title>
        <authorList>
            <person name="Sorokin D.Y."/>
            <person name="Elcheninov A.G."/>
            <person name="Khizhniak T.V."/>
            <person name="Kolganova T.V."/>
            <person name="Kublanov I.V."/>
        </authorList>
    </citation>
    <scope>NUCLEOTIDE SEQUENCE</scope>
    <source>
        <strain evidence="2">AArc-xg1-1</strain>
    </source>
</reference>
<evidence type="ECO:0000313" key="2">
    <source>
        <dbReference type="EMBL" id="MCU4744393.1"/>
    </source>
</evidence>
<accession>A0AAP2Z4E7</accession>
<dbReference type="SUPFAM" id="SSF56300">
    <property type="entry name" value="Metallo-dependent phosphatases"/>
    <property type="match status" value="1"/>
</dbReference>
<evidence type="ECO:0000313" key="3">
    <source>
        <dbReference type="Proteomes" id="UP001321018"/>
    </source>
</evidence>
<dbReference type="RefSeq" id="WP_338006198.1">
    <property type="nucleotide sequence ID" value="NZ_JAOPKA010000027.1"/>
</dbReference>
<protein>
    <submittedName>
        <fullName evidence="2">Metallophosphoesterase</fullName>
    </submittedName>
</protein>
<dbReference type="Gene3D" id="3.60.21.10">
    <property type="match status" value="1"/>
</dbReference>
<feature type="domain" description="Calcineurin-like phosphoesterase" evidence="1">
    <location>
        <begin position="5"/>
        <end position="95"/>
    </location>
</feature>
<proteinExistence type="predicted"/>
<dbReference type="Proteomes" id="UP001321018">
    <property type="component" value="Unassembled WGS sequence"/>
</dbReference>
<sequence>MESLRLCVVGDLHLGFEGASVIELPDLETAGVDAVISVGDIIDDNRDHAATVETGDRYEAVGREWFEAIANEYTVPIVAVPGNHDPVECTERLVEGVDGVLCAHDTVVDESVFPSLDVSFGPFEFVTDGCKRFDLREGFEYRRFPELNPTETATSGDIDYRATEIARQVEATFGRMVTHDLTIEEGAKALGIDDRNRDAFAECAETVTRRFEALTERFAACSGVPVLLSHESPFFVDFDYHHQWDGLRGRLHRGSLPLKLAIRSNSPFVTFCGHLHNSGRDVVKTVDGYSQVINLGYRGIAIVTLDAEAGVINVERVGEGSR</sequence>
<dbReference type="InterPro" id="IPR029052">
    <property type="entry name" value="Metallo-depent_PP-like"/>
</dbReference>
<gene>
    <name evidence="2" type="ORF">OB960_23760</name>
</gene>